<proteinExistence type="inferred from homology"/>
<dbReference type="Pfam" id="PF02653">
    <property type="entry name" value="BPD_transp_2"/>
    <property type="match status" value="1"/>
</dbReference>
<evidence type="ECO:0000256" key="3">
    <source>
        <dbReference type="ARBA" id="ARBA00022475"/>
    </source>
</evidence>
<dbReference type="AlphaFoldDB" id="A0A1M7R0Z6"/>
<evidence type="ECO:0000256" key="4">
    <source>
        <dbReference type="ARBA" id="ARBA00022692"/>
    </source>
</evidence>
<evidence type="ECO:0000256" key="6">
    <source>
        <dbReference type="ARBA" id="ARBA00022989"/>
    </source>
</evidence>
<dbReference type="PANTHER" id="PTHR11795:SF442">
    <property type="entry name" value="ABC TRANSPORTER ATP-BINDING PROTEIN"/>
    <property type="match status" value="1"/>
</dbReference>
<dbReference type="PANTHER" id="PTHR11795">
    <property type="entry name" value="BRANCHED-CHAIN AMINO ACID TRANSPORT SYSTEM PERMEASE PROTEIN LIVH"/>
    <property type="match status" value="1"/>
</dbReference>
<dbReference type="STRING" id="134849.SAMN05443668_10624"/>
<keyword evidence="2" id="KW-0813">Transport</keyword>
<keyword evidence="11" id="KW-1185">Reference proteome</keyword>
<dbReference type="GO" id="GO:0005886">
    <property type="term" value="C:plasma membrane"/>
    <property type="evidence" value="ECO:0007669"/>
    <property type="project" value="UniProtKB-SubCell"/>
</dbReference>
<evidence type="ECO:0000313" key="11">
    <source>
        <dbReference type="Proteomes" id="UP000184440"/>
    </source>
</evidence>
<comment type="subcellular location">
    <subcellularLocation>
        <location evidence="1">Cell membrane</location>
        <topology evidence="1">Multi-pass membrane protein</topology>
    </subcellularLocation>
</comment>
<dbReference type="EMBL" id="FRCS01000006">
    <property type="protein sequence ID" value="SHN38211.1"/>
    <property type="molecule type" value="Genomic_DNA"/>
</dbReference>
<evidence type="ECO:0000313" key="10">
    <source>
        <dbReference type="EMBL" id="SHN38211.1"/>
    </source>
</evidence>
<dbReference type="InterPro" id="IPR001851">
    <property type="entry name" value="ABC_transp_permease"/>
</dbReference>
<keyword evidence="7 9" id="KW-0472">Membrane</keyword>
<evidence type="ECO:0000256" key="5">
    <source>
        <dbReference type="ARBA" id="ARBA00022970"/>
    </source>
</evidence>
<evidence type="ECO:0000256" key="7">
    <source>
        <dbReference type="ARBA" id="ARBA00023136"/>
    </source>
</evidence>
<sequence>MTTDADVLLVSVLNGLAISALLFVLAVGLSLIFGMMDVLNLAHGALFLVGAYLVASFTDGQASWGAFLAALAVAAVIGAAGGGLLSVMTEPLRRRSHLDQALLTLGVALVVAELLQVVFGDDPLSVPAPPGLDGSVGILGATYPTYRLTLIGVGAVLAATVYLVIERTRLGALVRATVADREMVAALGVDNRRVKLAMFAAGSLLATVAGVLAGPVYGASVGLDSTVLILALVVVVIGGLGSVRGALIGALVIGQVESTGRALVPDLASFILFGALALLLVVRPHGIFGARAGVAA</sequence>
<dbReference type="RefSeq" id="WP_073259244.1">
    <property type="nucleotide sequence ID" value="NZ_FRCS01000006.1"/>
</dbReference>
<protein>
    <submittedName>
        <fullName evidence="10">Branched-chain amino acid transport system permease protein</fullName>
    </submittedName>
</protein>
<gene>
    <name evidence="10" type="ORF">SAMN05443668_10624</name>
</gene>
<feature type="transmembrane region" description="Helical" evidence="9">
    <location>
        <begin position="12"/>
        <end position="33"/>
    </location>
</feature>
<evidence type="ECO:0000256" key="2">
    <source>
        <dbReference type="ARBA" id="ARBA00022448"/>
    </source>
</evidence>
<reference evidence="10 11" key="1">
    <citation type="submission" date="2016-11" db="EMBL/GenBank/DDBJ databases">
        <authorList>
            <person name="Jaros S."/>
            <person name="Januszkiewicz K."/>
            <person name="Wedrychowicz H."/>
        </authorList>
    </citation>
    <scope>NUCLEOTIDE SEQUENCE [LARGE SCALE GENOMIC DNA]</scope>
    <source>
        <strain evidence="10 11">DSM 46144</strain>
    </source>
</reference>
<dbReference type="Proteomes" id="UP000184440">
    <property type="component" value="Unassembled WGS sequence"/>
</dbReference>
<comment type="similarity">
    <text evidence="8">Belongs to the binding-protein-dependent transport system permease family. LivHM subfamily.</text>
</comment>
<evidence type="ECO:0000256" key="1">
    <source>
        <dbReference type="ARBA" id="ARBA00004651"/>
    </source>
</evidence>
<dbReference type="InterPro" id="IPR052157">
    <property type="entry name" value="BCAA_transport_permease"/>
</dbReference>
<feature type="transmembrane region" description="Helical" evidence="9">
    <location>
        <begin position="40"/>
        <end position="58"/>
    </location>
</feature>
<feature type="transmembrane region" description="Helical" evidence="9">
    <location>
        <begin position="64"/>
        <end position="89"/>
    </location>
</feature>
<feature type="transmembrane region" description="Helical" evidence="9">
    <location>
        <begin position="229"/>
        <end position="251"/>
    </location>
</feature>
<keyword evidence="5" id="KW-0029">Amino-acid transport</keyword>
<evidence type="ECO:0000256" key="8">
    <source>
        <dbReference type="ARBA" id="ARBA00037998"/>
    </source>
</evidence>
<evidence type="ECO:0000256" key="9">
    <source>
        <dbReference type="SAM" id="Phobius"/>
    </source>
</evidence>
<feature type="transmembrane region" description="Helical" evidence="9">
    <location>
        <begin position="101"/>
        <end position="119"/>
    </location>
</feature>
<feature type="transmembrane region" description="Helical" evidence="9">
    <location>
        <begin position="196"/>
        <end position="217"/>
    </location>
</feature>
<feature type="transmembrane region" description="Helical" evidence="9">
    <location>
        <begin position="146"/>
        <end position="165"/>
    </location>
</feature>
<dbReference type="GO" id="GO:0006865">
    <property type="term" value="P:amino acid transport"/>
    <property type="evidence" value="ECO:0007669"/>
    <property type="project" value="UniProtKB-KW"/>
</dbReference>
<dbReference type="OrthoDB" id="9807115at2"/>
<keyword evidence="6 9" id="KW-1133">Transmembrane helix</keyword>
<keyword evidence="3" id="KW-1003">Cell membrane</keyword>
<dbReference type="CDD" id="cd06582">
    <property type="entry name" value="TM_PBP1_LivH_like"/>
    <property type="match status" value="1"/>
</dbReference>
<keyword evidence="4 9" id="KW-0812">Transmembrane</keyword>
<dbReference type="GO" id="GO:0022857">
    <property type="term" value="F:transmembrane transporter activity"/>
    <property type="evidence" value="ECO:0007669"/>
    <property type="project" value="InterPro"/>
</dbReference>
<name>A0A1M7R0Z6_9ACTN</name>
<accession>A0A1M7R0Z6</accession>
<organism evidence="10 11">
    <name type="scientific">Cryptosporangium aurantiacum</name>
    <dbReference type="NCBI Taxonomy" id="134849"/>
    <lineage>
        <taxon>Bacteria</taxon>
        <taxon>Bacillati</taxon>
        <taxon>Actinomycetota</taxon>
        <taxon>Actinomycetes</taxon>
        <taxon>Cryptosporangiales</taxon>
        <taxon>Cryptosporangiaceae</taxon>
        <taxon>Cryptosporangium</taxon>
    </lineage>
</organism>
<feature type="transmembrane region" description="Helical" evidence="9">
    <location>
        <begin position="263"/>
        <end position="282"/>
    </location>
</feature>